<evidence type="ECO:0000256" key="6">
    <source>
        <dbReference type="ARBA" id="ARBA00022801"/>
    </source>
</evidence>
<dbReference type="Pfam" id="PF03946">
    <property type="entry name" value="Ribosomal_L11_N"/>
    <property type="match status" value="1"/>
</dbReference>
<keyword evidence="6" id="KW-0378">Hydrolase</keyword>
<dbReference type="GO" id="GO:0005840">
    <property type="term" value="C:ribosome"/>
    <property type="evidence" value="ECO:0007669"/>
    <property type="project" value="UniProtKB-KW"/>
</dbReference>
<reference evidence="18" key="1">
    <citation type="submission" date="2016-11" db="UniProtKB">
        <authorList>
            <consortium name="WormBaseParasite"/>
        </authorList>
    </citation>
    <scope>IDENTIFICATION</scope>
</reference>
<comment type="similarity">
    <text evidence="3 13">Belongs to the universal ribosomal protein uL11 family.</text>
</comment>
<evidence type="ECO:0000313" key="18">
    <source>
        <dbReference type="WBParaSite" id="maker-uti_cns_0009849-snap-gene-0.5-mRNA-1"/>
    </source>
</evidence>
<dbReference type="Pfam" id="PF00298">
    <property type="entry name" value="Ribosomal_L11"/>
    <property type="match status" value="1"/>
</dbReference>
<dbReference type="GO" id="GO:0003735">
    <property type="term" value="F:structural constituent of ribosome"/>
    <property type="evidence" value="ECO:0007669"/>
    <property type="project" value="InterPro"/>
</dbReference>
<dbReference type="HAMAP" id="MF_00736">
    <property type="entry name" value="Ribosomal_uL11"/>
    <property type="match status" value="1"/>
</dbReference>
<dbReference type="Gene3D" id="3.40.50.300">
    <property type="entry name" value="P-loop containing nucleotide triphosphate hydrolases"/>
    <property type="match status" value="1"/>
</dbReference>
<evidence type="ECO:0000256" key="8">
    <source>
        <dbReference type="ARBA" id="ARBA00023134"/>
    </source>
</evidence>
<name>A0A1I8I3L8_9PLAT</name>
<feature type="region of interest" description="Disordered" evidence="14">
    <location>
        <begin position="422"/>
        <end position="466"/>
    </location>
</feature>
<dbReference type="AlphaFoldDB" id="A0A1I8I3L8"/>
<dbReference type="SUPFAM" id="SSF46906">
    <property type="entry name" value="Ribosomal protein L11, C-terminal domain"/>
    <property type="match status" value="1"/>
</dbReference>
<keyword evidence="5" id="KW-0547">Nucleotide-binding</keyword>
<dbReference type="SMART" id="SM00649">
    <property type="entry name" value="RL11"/>
    <property type="match status" value="1"/>
</dbReference>
<dbReference type="Gene3D" id="3.30.1550.10">
    <property type="entry name" value="Ribosomal protein L11/L12, N-terminal domain"/>
    <property type="match status" value="1"/>
</dbReference>
<dbReference type="InterPro" id="IPR004130">
    <property type="entry name" value="Gpn"/>
</dbReference>
<dbReference type="SUPFAM" id="SSF54747">
    <property type="entry name" value="Ribosomal L11/L12e N-terminal domain"/>
    <property type="match status" value="1"/>
</dbReference>
<protein>
    <recommendedName>
        <fullName evidence="4">GPN-loop GTPase 3</fullName>
    </recommendedName>
    <alternativeName>
        <fullName evidence="12">60S ribosomal protein L12</fullName>
    </alternativeName>
    <alternativeName>
        <fullName evidence="10">ATP-binding domain 1 family member C</fullName>
    </alternativeName>
    <alternativeName>
        <fullName evidence="11">Large ribosomal subunit protein uL11</fullName>
    </alternativeName>
</protein>
<evidence type="ECO:0000259" key="15">
    <source>
        <dbReference type="Pfam" id="PF00298"/>
    </source>
</evidence>
<evidence type="ECO:0000256" key="11">
    <source>
        <dbReference type="ARBA" id="ARBA00035203"/>
    </source>
</evidence>
<dbReference type="FunFam" id="3.40.50.300:FF:000616">
    <property type="entry name" value="GPN-loop GTPase 3"/>
    <property type="match status" value="1"/>
</dbReference>
<dbReference type="InterPro" id="IPR036796">
    <property type="entry name" value="Ribosomal_uL11_N_sf"/>
</dbReference>
<evidence type="ECO:0000256" key="12">
    <source>
        <dbReference type="ARBA" id="ARBA00035320"/>
    </source>
</evidence>
<dbReference type="GO" id="GO:0003924">
    <property type="term" value="F:GTPase activity"/>
    <property type="evidence" value="ECO:0007669"/>
    <property type="project" value="TreeGrafter"/>
</dbReference>
<evidence type="ECO:0000256" key="10">
    <source>
        <dbReference type="ARBA" id="ARBA00029702"/>
    </source>
</evidence>
<keyword evidence="9 13" id="KW-0687">Ribonucleoprotein</keyword>
<evidence type="ECO:0000313" key="17">
    <source>
        <dbReference type="Proteomes" id="UP000095280"/>
    </source>
</evidence>
<evidence type="ECO:0000256" key="4">
    <source>
        <dbReference type="ARBA" id="ARBA00014587"/>
    </source>
</evidence>
<dbReference type="InterPro" id="IPR036769">
    <property type="entry name" value="Ribosomal_uL11_C_sf"/>
</dbReference>
<dbReference type="Proteomes" id="UP000095280">
    <property type="component" value="Unplaced"/>
</dbReference>
<dbReference type="GO" id="GO:1990904">
    <property type="term" value="C:ribonucleoprotein complex"/>
    <property type="evidence" value="ECO:0007669"/>
    <property type="project" value="UniProtKB-KW"/>
</dbReference>
<dbReference type="PROSITE" id="PS00359">
    <property type="entry name" value="RIBOSOMAL_L11"/>
    <property type="match status" value="1"/>
</dbReference>
<comment type="similarity">
    <text evidence="2">Belongs to the GPN-loop GTPase family.</text>
</comment>
<evidence type="ECO:0000256" key="2">
    <source>
        <dbReference type="ARBA" id="ARBA00005290"/>
    </source>
</evidence>
<evidence type="ECO:0000259" key="16">
    <source>
        <dbReference type="Pfam" id="PF03946"/>
    </source>
</evidence>
<dbReference type="InterPro" id="IPR020783">
    <property type="entry name" value="Ribosomal_uL11_C"/>
</dbReference>
<keyword evidence="7 13" id="KW-0689">Ribosomal protein</keyword>
<proteinExistence type="inferred from homology"/>
<evidence type="ECO:0000256" key="3">
    <source>
        <dbReference type="ARBA" id="ARBA00010537"/>
    </source>
</evidence>
<evidence type="ECO:0000256" key="14">
    <source>
        <dbReference type="SAM" id="MobiDB-lite"/>
    </source>
</evidence>
<dbReference type="PANTHER" id="PTHR21231:SF7">
    <property type="entry name" value="GPN-LOOP GTPASE 3"/>
    <property type="match status" value="1"/>
</dbReference>
<feature type="domain" description="Large ribosomal subunit protein uL11 N-terminal" evidence="16">
    <location>
        <begin position="13"/>
        <end position="69"/>
    </location>
</feature>
<dbReference type="FunFam" id="3.30.1550.10:FF:000002">
    <property type="entry name" value="60S ribosomal protein L12"/>
    <property type="match status" value="1"/>
</dbReference>
<evidence type="ECO:0000256" key="5">
    <source>
        <dbReference type="ARBA" id="ARBA00022741"/>
    </source>
</evidence>
<feature type="domain" description="Large ribosomal subunit protein uL11 C-terminal" evidence="15">
    <location>
        <begin position="74"/>
        <end position="143"/>
    </location>
</feature>
<keyword evidence="17" id="KW-1185">Reference proteome</keyword>
<keyword evidence="8" id="KW-0342">GTP-binding</keyword>
<dbReference type="GO" id="GO:0006412">
    <property type="term" value="P:translation"/>
    <property type="evidence" value="ECO:0007669"/>
    <property type="project" value="InterPro"/>
</dbReference>
<comment type="function">
    <text evidence="1">Small GTPase required for proper localization of RNA polymerase II (RNAPII). May act at an RNAP assembly step prior to nuclear import.</text>
</comment>
<sequence length="466" mass="50669">MPPKIDPTAINIVYLRAVGGEVGATASLAPKIGPLGLSPKKVGEDIAKATKEWKGLKVTVKLVIQNRQAVASVVPTASALVIRALNEPPRDRKKVKHVKHTGNITFDEVVDIAKTMRPRSMAKTMAGTVKEILGTAQSVGCTVDGSNPHDIIDKVNDGSYATRYAQLVIGPAGSGKSTYCANLQRHAEACRRRILVANLDPAAEHFDYQPVADVRDLIQVHDAMEDSELAFGPNGGLVFCMDYLAHNLDWLDNALDAVAEDEYLLLDCPGQIELYCHLPVMRQIVDYLQSREFRLCSVFVLDSQFLVDPCKLVSGLFAALSAMVNLELPHVNLLSKLDLLSRAQKRQLTDYLEPDLAHLLAEHGGPLSARYAGLNAAVVDLIDSYSLVRFVPFDVSDEQCVTDALLQVDMALQYGEDLEPQERDYEAAEGGAEHERVNGDGDCEGEIGAVGGGPQFNVEDHLDFGS</sequence>
<dbReference type="InterPro" id="IPR030228">
    <property type="entry name" value="Gpn3"/>
</dbReference>
<accession>A0A1I8I3L8</accession>
<dbReference type="InterPro" id="IPR000911">
    <property type="entry name" value="Ribosomal_uL11"/>
</dbReference>
<organism evidence="17 18">
    <name type="scientific">Macrostomum lignano</name>
    <dbReference type="NCBI Taxonomy" id="282301"/>
    <lineage>
        <taxon>Eukaryota</taxon>
        <taxon>Metazoa</taxon>
        <taxon>Spiralia</taxon>
        <taxon>Lophotrochozoa</taxon>
        <taxon>Platyhelminthes</taxon>
        <taxon>Rhabditophora</taxon>
        <taxon>Macrostomorpha</taxon>
        <taxon>Macrostomida</taxon>
        <taxon>Macrostomidae</taxon>
        <taxon>Macrostomum</taxon>
    </lineage>
</organism>
<dbReference type="PANTHER" id="PTHR21231">
    <property type="entry name" value="XPA-BINDING PROTEIN 1-RELATED"/>
    <property type="match status" value="1"/>
</dbReference>
<dbReference type="GO" id="GO:0005525">
    <property type="term" value="F:GTP binding"/>
    <property type="evidence" value="ECO:0007669"/>
    <property type="project" value="UniProtKB-KW"/>
</dbReference>
<evidence type="ECO:0000256" key="1">
    <source>
        <dbReference type="ARBA" id="ARBA00002411"/>
    </source>
</evidence>
<dbReference type="FunFam" id="1.10.10.250:FF:000002">
    <property type="entry name" value="60S ribosomal protein L12"/>
    <property type="match status" value="1"/>
</dbReference>
<dbReference type="InterPro" id="IPR020785">
    <property type="entry name" value="Ribosomal_uL11_CS"/>
</dbReference>
<dbReference type="InterPro" id="IPR020784">
    <property type="entry name" value="Ribosomal_uL11_N"/>
</dbReference>
<dbReference type="SUPFAM" id="SSF52540">
    <property type="entry name" value="P-loop containing nucleoside triphosphate hydrolases"/>
    <property type="match status" value="1"/>
</dbReference>
<dbReference type="CDD" id="cd17872">
    <property type="entry name" value="GPN3"/>
    <property type="match status" value="1"/>
</dbReference>
<dbReference type="CDD" id="cd00349">
    <property type="entry name" value="Ribosomal_L11"/>
    <property type="match status" value="1"/>
</dbReference>
<evidence type="ECO:0000256" key="9">
    <source>
        <dbReference type="ARBA" id="ARBA00023274"/>
    </source>
</evidence>
<evidence type="ECO:0000256" key="7">
    <source>
        <dbReference type="ARBA" id="ARBA00022980"/>
    </source>
</evidence>
<feature type="compositionally biased region" description="Basic and acidic residues" evidence="14">
    <location>
        <begin position="422"/>
        <end position="439"/>
    </location>
</feature>
<evidence type="ECO:0000256" key="13">
    <source>
        <dbReference type="RuleBase" id="RU003978"/>
    </source>
</evidence>
<dbReference type="WBParaSite" id="maker-uti_cns_0009849-snap-gene-0.5-mRNA-1">
    <property type="protein sequence ID" value="maker-uti_cns_0009849-snap-gene-0.5-mRNA-1"/>
    <property type="gene ID" value="maker-uti_cns_0009849-snap-gene-0.5"/>
</dbReference>
<dbReference type="Gene3D" id="1.10.10.250">
    <property type="entry name" value="Ribosomal protein L11, C-terminal domain"/>
    <property type="match status" value="1"/>
</dbReference>
<dbReference type="InterPro" id="IPR027417">
    <property type="entry name" value="P-loop_NTPase"/>
</dbReference>
<dbReference type="Pfam" id="PF03029">
    <property type="entry name" value="ATP_bind_1"/>
    <property type="match status" value="1"/>
</dbReference>